<organism evidence="3 4">
    <name type="scientific">Streptomyces microflavus</name>
    <name type="common">Streptomyces lipmanii</name>
    <dbReference type="NCBI Taxonomy" id="1919"/>
    <lineage>
        <taxon>Bacteria</taxon>
        <taxon>Bacillati</taxon>
        <taxon>Actinomycetota</taxon>
        <taxon>Actinomycetes</taxon>
        <taxon>Kitasatosporales</taxon>
        <taxon>Streptomycetaceae</taxon>
        <taxon>Streptomyces</taxon>
    </lineage>
</organism>
<evidence type="ECO:0000256" key="1">
    <source>
        <dbReference type="SAM" id="MobiDB-lite"/>
    </source>
</evidence>
<proteinExistence type="predicted"/>
<dbReference type="InterPro" id="IPR010982">
    <property type="entry name" value="Lambda_DNA-bd_dom_sf"/>
</dbReference>
<feature type="compositionally biased region" description="Low complexity" evidence="1">
    <location>
        <begin position="288"/>
        <end position="301"/>
    </location>
</feature>
<gene>
    <name evidence="3" type="ORF">Smic_30620</name>
</gene>
<dbReference type="Pfam" id="PF13560">
    <property type="entry name" value="HTH_31"/>
    <property type="match status" value="1"/>
</dbReference>
<dbReference type="AlphaFoldDB" id="A0A7J0CPS4"/>
<dbReference type="CDD" id="cd00093">
    <property type="entry name" value="HTH_XRE"/>
    <property type="match status" value="1"/>
</dbReference>
<dbReference type="SUPFAM" id="SSF47413">
    <property type="entry name" value="lambda repressor-like DNA-binding domains"/>
    <property type="match status" value="1"/>
</dbReference>
<dbReference type="GO" id="GO:0003677">
    <property type="term" value="F:DNA binding"/>
    <property type="evidence" value="ECO:0007669"/>
    <property type="project" value="InterPro"/>
</dbReference>
<protein>
    <submittedName>
        <fullName evidence="3">Transcriptional regulator</fullName>
    </submittedName>
</protein>
<reference evidence="3 4" key="1">
    <citation type="submission" date="2020-05" db="EMBL/GenBank/DDBJ databases">
        <title>Whole genome shotgun sequence of Streptomyces microflavus NBRC 13062.</title>
        <authorList>
            <person name="Komaki H."/>
            <person name="Tamura T."/>
        </authorList>
    </citation>
    <scope>NUCLEOTIDE SEQUENCE [LARGE SCALE GENOMIC DNA]</scope>
    <source>
        <strain evidence="3 4">NBRC 13062</strain>
    </source>
</reference>
<evidence type="ECO:0000313" key="3">
    <source>
        <dbReference type="EMBL" id="GFN04506.1"/>
    </source>
</evidence>
<name>A0A7J0CPS4_STRMI</name>
<dbReference type="SMART" id="SM00530">
    <property type="entry name" value="HTH_XRE"/>
    <property type="match status" value="1"/>
</dbReference>
<dbReference type="InterPro" id="IPR043917">
    <property type="entry name" value="DUF5753"/>
</dbReference>
<dbReference type="Pfam" id="PF19054">
    <property type="entry name" value="DUF5753"/>
    <property type="match status" value="1"/>
</dbReference>
<dbReference type="PROSITE" id="PS50943">
    <property type="entry name" value="HTH_CROC1"/>
    <property type="match status" value="1"/>
</dbReference>
<sequence length="314" mass="34974">MAKAIDPQASMAALFGTRVRKLREAAGLTQTEVGARTHVVGSRITQIERATGAKPTLELTRALDRELVADDLLIDLWPYVYREAYPDWSQAFIAYSARAAVIREYSSHAVPGLLQTPEYARALLSMGHSLRDAEHLEERVAARLDRQVRLTGPDRPELWIILDEAVLRRPVGGSAVMRGQLKKLLRMAEEPNITVQVLPFDQGAHGALAGSLTVLVLPDGIQVAYTEGAHHGQLTEEPEEVERFVLTYDHLRAMALPPLMSLELIRSVLEVDYRGSRVPSRSDRRRLAQQQLQQRGGRQLRAGGGRIPRRRPGP</sequence>
<comment type="caution">
    <text evidence="3">The sequence shown here is derived from an EMBL/GenBank/DDBJ whole genome shotgun (WGS) entry which is preliminary data.</text>
</comment>
<dbReference type="Gene3D" id="1.10.260.40">
    <property type="entry name" value="lambda repressor-like DNA-binding domains"/>
    <property type="match status" value="1"/>
</dbReference>
<evidence type="ECO:0000259" key="2">
    <source>
        <dbReference type="PROSITE" id="PS50943"/>
    </source>
</evidence>
<feature type="domain" description="HTH cro/C1-type" evidence="2">
    <location>
        <begin position="19"/>
        <end position="72"/>
    </location>
</feature>
<dbReference type="InterPro" id="IPR001387">
    <property type="entry name" value="Cro/C1-type_HTH"/>
</dbReference>
<evidence type="ECO:0000313" key="4">
    <source>
        <dbReference type="Proteomes" id="UP000498740"/>
    </source>
</evidence>
<feature type="region of interest" description="Disordered" evidence="1">
    <location>
        <begin position="279"/>
        <end position="314"/>
    </location>
</feature>
<accession>A0A7J0CPS4</accession>
<dbReference type="EMBL" id="BLWD01000001">
    <property type="protein sequence ID" value="GFN04506.1"/>
    <property type="molecule type" value="Genomic_DNA"/>
</dbReference>
<dbReference type="Proteomes" id="UP000498740">
    <property type="component" value="Unassembled WGS sequence"/>
</dbReference>